<dbReference type="InterPro" id="IPR011991">
    <property type="entry name" value="ArsR-like_HTH"/>
</dbReference>
<dbReference type="STRING" id="1560234.SP90_01650"/>
<feature type="domain" description="HTH marR-type" evidence="4">
    <location>
        <begin position="4"/>
        <end position="145"/>
    </location>
</feature>
<dbReference type="CDD" id="cd00090">
    <property type="entry name" value="HTH_ARSR"/>
    <property type="match status" value="1"/>
</dbReference>
<keyword evidence="6" id="KW-1185">Reference proteome</keyword>
<dbReference type="AlphaFoldDB" id="A0A1B7XMS1"/>
<dbReference type="RefSeq" id="WP_066851891.1">
    <property type="nucleotide sequence ID" value="NZ_JXMS01000002.1"/>
</dbReference>
<proteinExistence type="predicted"/>
<evidence type="ECO:0000256" key="2">
    <source>
        <dbReference type="ARBA" id="ARBA00023125"/>
    </source>
</evidence>
<evidence type="ECO:0000313" key="6">
    <source>
        <dbReference type="Proteomes" id="UP000091979"/>
    </source>
</evidence>
<evidence type="ECO:0000259" key="4">
    <source>
        <dbReference type="PROSITE" id="PS50995"/>
    </source>
</evidence>
<dbReference type="InterPro" id="IPR000835">
    <property type="entry name" value="HTH_MarR-typ"/>
</dbReference>
<comment type="caution">
    <text evidence="5">The sequence shown here is derived from an EMBL/GenBank/DDBJ whole genome shotgun (WGS) entry which is preliminary data.</text>
</comment>
<organism evidence="5 6">
    <name type="scientific">Halodesulfovibrio spirochaetisodalis</name>
    <dbReference type="NCBI Taxonomy" id="1560234"/>
    <lineage>
        <taxon>Bacteria</taxon>
        <taxon>Pseudomonadati</taxon>
        <taxon>Thermodesulfobacteriota</taxon>
        <taxon>Desulfovibrionia</taxon>
        <taxon>Desulfovibrionales</taxon>
        <taxon>Desulfovibrionaceae</taxon>
        <taxon>Halodesulfovibrio</taxon>
    </lineage>
</organism>
<dbReference type="OrthoDB" id="5458121at2"/>
<gene>
    <name evidence="5" type="ORF">SP90_01650</name>
</gene>
<keyword evidence="2" id="KW-0238">DNA-binding</keyword>
<evidence type="ECO:0000256" key="3">
    <source>
        <dbReference type="ARBA" id="ARBA00023163"/>
    </source>
</evidence>
<protein>
    <submittedName>
        <fullName evidence="5">MarR family transcriptional regulator</fullName>
    </submittedName>
</protein>
<evidence type="ECO:0000313" key="5">
    <source>
        <dbReference type="EMBL" id="OBQ56806.1"/>
    </source>
</evidence>
<dbReference type="GO" id="GO:0003700">
    <property type="term" value="F:DNA-binding transcription factor activity"/>
    <property type="evidence" value="ECO:0007669"/>
    <property type="project" value="InterPro"/>
</dbReference>
<sequence length="152" mass="17525">MRTYEDITPLMKSLGHALYKYTVIDRKDFDFGVGVNLFPAEIHMLEAINCRNGVGVTELAEEFGVTKGAISQLINKLVKKELVVKEPASDHKSRVVIRTTPKGKTACQNHREFHREHNKLFTQYLEQLDDKSFNTVVELTNQLNLWMDNYLK</sequence>
<dbReference type="PATRIC" id="fig|1560234.3.peg.1203"/>
<dbReference type="PANTHER" id="PTHR35790:SF4">
    <property type="entry name" value="HTH-TYPE TRANSCRIPTIONAL REGULATOR PCHR"/>
    <property type="match status" value="1"/>
</dbReference>
<dbReference type="InterPro" id="IPR036390">
    <property type="entry name" value="WH_DNA-bd_sf"/>
</dbReference>
<dbReference type="EMBL" id="JXMS01000002">
    <property type="protein sequence ID" value="OBQ56806.1"/>
    <property type="molecule type" value="Genomic_DNA"/>
</dbReference>
<reference evidence="5 6" key="1">
    <citation type="submission" date="2015-01" db="EMBL/GenBank/DDBJ databases">
        <title>Desulfovibrio sp. JC271 draft genome sequence.</title>
        <authorList>
            <person name="Shivani Y."/>
            <person name="Subhash Y."/>
            <person name="Sasikala C."/>
            <person name="Ramana C.V."/>
        </authorList>
    </citation>
    <scope>NUCLEOTIDE SEQUENCE [LARGE SCALE GENOMIC DNA]</scope>
    <source>
        <strain evidence="5 6">JC271</strain>
    </source>
</reference>
<keyword evidence="3" id="KW-0804">Transcription</keyword>
<keyword evidence="1" id="KW-0805">Transcription regulation</keyword>
<dbReference type="SMART" id="SM00347">
    <property type="entry name" value="HTH_MARR"/>
    <property type="match status" value="1"/>
</dbReference>
<dbReference type="PANTHER" id="PTHR35790">
    <property type="entry name" value="HTH-TYPE TRANSCRIPTIONAL REGULATOR PCHR"/>
    <property type="match status" value="1"/>
</dbReference>
<dbReference type="InterPro" id="IPR036388">
    <property type="entry name" value="WH-like_DNA-bd_sf"/>
</dbReference>
<name>A0A1B7XMS1_9BACT</name>
<evidence type="ECO:0000256" key="1">
    <source>
        <dbReference type="ARBA" id="ARBA00023015"/>
    </source>
</evidence>
<dbReference type="GO" id="GO:0003677">
    <property type="term" value="F:DNA binding"/>
    <property type="evidence" value="ECO:0007669"/>
    <property type="project" value="UniProtKB-KW"/>
</dbReference>
<dbReference type="SUPFAM" id="SSF46785">
    <property type="entry name" value="Winged helix' DNA-binding domain"/>
    <property type="match status" value="1"/>
</dbReference>
<dbReference type="Pfam" id="PF12802">
    <property type="entry name" value="MarR_2"/>
    <property type="match status" value="1"/>
</dbReference>
<dbReference type="Gene3D" id="1.10.10.10">
    <property type="entry name" value="Winged helix-like DNA-binding domain superfamily/Winged helix DNA-binding domain"/>
    <property type="match status" value="1"/>
</dbReference>
<dbReference type="Proteomes" id="UP000091979">
    <property type="component" value="Unassembled WGS sequence"/>
</dbReference>
<dbReference type="PROSITE" id="PS50995">
    <property type="entry name" value="HTH_MARR_2"/>
    <property type="match status" value="1"/>
</dbReference>
<accession>A0A1B7XMS1</accession>
<dbReference type="InterPro" id="IPR052067">
    <property type="entry name" value="Metal_resp_HTH_trans_reg"/>
</dbReference>